<feature type="chain" id="PRO_5035163726" description="DUF4038 domain-containing protein" evidence="1">
    <location>
        <begin position="26"/>
        <end position="479"/>
    </location>
</feature>
<dbReference type="Proteomes" id="UP000613582">
    <property type="component" value="Unassembled WGS sequence"/>
</dbReference>
<evidence type="ECO:0000259" key="3">
    <source>
        <dbReference type="Pfam" id="PF13204"/>
    </source>
</evidence>
<evidence type="ECO:0008006" key="6">
    <source>
        <dbReference type="Google" id="ProtNLM"/>
    </source>
</evidence>
<dbReference type="PANTHER" id="PTHR37836">
    <property type="entry name" value="LMO1036 PROTEIN"/>
    <property type="match status" value="1"/>
</dbReference>
<evidence type="ECO:0000256" key="1">
    <source>
        <dbReference type="SAM" id="SignalP"/>
    </source>
</evidence>
<feature type="domain" description="Apiosidase-like catalytic" evidence="3">
    <location>
        <begin position="35"/>
        <end position="362"/>
    </location>
</feature>
<dbReference type="InterPro" id="IPR024749">
    <property type="entry name" value="Collagen-bd_put"/>
</dbReference>
<protein>
    <recommendedName>
        <fullName evidence="6">DUF4038 domain-containing protein</fullName>
    </recommendedName>
</protein>
<sequence length="479" mass="52629">MRRSPMLRRFLFPLLGAISATGAFAPTQAAPLSVSEDGRYLVTPDGEPFFWLGDTAWELFHRLAYDEAIAYLDDRAARGFTVIQAVALAEHDGLKAKTPHGYLPLHGTDPARPLMIDGPDNDYWDHVDRVVEAANDRGLIVALLPTWGDKWNLKWGLGPVVFTPENARVYGEWIGARYRGKDVIWVLGGDRNPETDEHLAITDAMAAGIEAAAGEDALITFHPQGGSGSAQWFHDRPWLDFNMRQNGHNTDYRHYTGTISDRARDPAKPLVEGEPLYEGIPIQFDAETNGYAMALDVRRPLYWNLFNGAAGHTYGHNSIWQMFDERYWGAIDPIVTWREALLATGGDDMRHGKALLTSRPGWEKRVRAPEIIVERNGGKSVPGGGAQTVVATRSAAGDWAMVYVPVSRPVSIAAGAVSGETMTAWLFDPRTGAATPLGQHDTGEDFAFTPPEAGERIDWVLVLDGDGSDFPAPGSLDDR</sequence>
<accession>A0A8J2V387</accession>
<evidence type="ECO:0000313" key="4">
    <source>
        <dbReference type="EMBL" id="GGD12750.1"/>
    </source>
</evidence>
<organism evidence="4 5">
    <name type="scientific">Aquisalinus flavus</name>
    <dbReference type="NCBI Taxonomy" id="1526572"/>
    <lineage>
        <taxon>Bacteria</taxon>
        <taxon>Pseudomonadati</taxon>
        <taxon>Pseudomonadota</taxon>
        <taxon>Alphaproteobacteria</taxon>
        <taxon>Parvularculales</taxon>
        <taxon>Parvularculaceae</taxon>
        <taxon>Aquisalinus</taxon>
    </lineage>
</organism>
<keyword evidence="1" id="KW-0732">Signal</keyword>
<proteinExistence type="predicted"/>
<comment type="caution">
    <text evidence="4">The sequence shown here is derived from an EMBL/GenBank/DDBJ whole genome shotgun (WGS) entry which is preliminary data.</text>
</comment>
<evidence type="ECO:0000259" key="2">
    <source>
        <dbReference type="Pfam" id="PF12904"/>
    </source>
</evidence>
<reference evidence="4" key="1">
    <citation type="journal article" date="2014" name="Int. J. Syst. Evol. Microbiol.">
        <title>Complete genome sequence of Corynebacterium casei LMG S-19264T (=DSM 44701T), isolated from a smear-ripened cheese.</title>
        <authorList>
            <consortium name="US DOE Joint Genome Institute (JGI-PGF)"/>
            <person name="Walter F."/>
            <person name="Albersmeier A."/>
            <person name="Kalinowski J."/>
            <person name="Ruckert C."/>
        </authorList>
    </citation>
    <scope>NUCLEOTIDE SEQUENCE</scope>
    <source>
        <strain evidence="4">CGMCC 1.12921</strain>
    </source>
</reference>
<dbReference type="InterPro" id="IPR017853">
    <property type="entry name" value="GH"/>
</dbReference>
<dbReference type="Pfam" id="PF13204">
    <property type="entry name" value="Apiosidase"/>
    <property type="match status" value="1"/>
</dbReference>
<dbReference type="InterPro" id="IPR025277">
    <property type="entry name" value="Apiosidase-like_cat_dom"/>
</dbReference>
<keyword evidence="5" id="KW-1185">Reference proteome</keyword>
<dbReference type="SUPFAM" id="SSF51445">
    <property type="entry name" value="(Trans)glycosidases"/>
    <property type="match status" value="1"/>
</dbReference>
<dbReference type="PANTHER" id="PTHR37836:SF3">
    <property type="entry name" value="ENDOGLUCANASE"/>
    <property type="match status" value="1"/>
</dbReference>
<dbReference type="EMBL" id="BMGH01000001">
    <property type="protein sequence ID" value="GGD12750.1"/>
    <property type="molecule type" value="Genomic_DNA"/>
</dbReference>
<feature type="domain" description="Putative collagen-binding" evidence="2">
    <location>
        <begin position="385"/>
        <end position="464"/>
    </location>
</feature>
<evidence type="ECO:0000313" key="5">
    <source>
        <dbReference type="Proteomes" id="UP000613582"/>
    </source>
</evidence>
<dbReference type="Pfam" id="PF12904">
    <property type="entry name" value="Collagen_bind_2"/>
    <property type="match status" value="1"/>
</dbReference>
<feature type="signal peptide" evidence="1">
    <location>
        <begin position="1"/>
        <end position="25"/>
    </location>
</feature>
<reference evidence="4" key="2">
    <citation type="submission" date="2020-09" db="EMBL/GenBank/DDBJ databases">
        <authorList>
            <person name="Sun Q."/>
            <person name="Zhou Y."/>
        </authorList>
    </citation>
    <scope>NUCLEOTIDE SEQUENCE</scope>
    <source>
        <strain evidence="4">CGMCC 1.12921</strain>
    </source>
</reference>
<dbReference type="Gene3D" id="3.20.20.80">
    <property type="entry name" value="Glycosidases"/>
    <property type="match status" value="1"/>
</dbReference>
<dbReference type="AlphaFoldDB" id="A0A8J2V387"/>
<gene>
    <name evidence="4" type="ORF">GCM10011342_21920</name>
</gene>
<name>A0A8J2V387_9PROT</name>